<feature type="non-terminal residue" evidence="1">
    <location>
        <position position="52"/>
    </location>
</feature>
<reference evidence="1" key="2">
    <citation type="submission" date="2022-10" db="EMBL/GenBank/DDBJ databases">
        <authorList>
            <person name="Kostovova I."/>
            <person name="Moravkova M."/>
            <person name="Pechar R."/>
        </authorList>
    </citation>
    <scope>NUCLEOTIDE SEQUENCE</scope>
    <source>
        <strain evidence="1">M490A</strain>
    </source>
</reference>
<reference evidence="1" key="1">
    <citation type="journal article" date="2022" name="Microorganisms">
        <title>Antibiotic Susceptibility, Resistance Gene Determinants and Corresponding Genomic Regions in Lactobacillus amylovorus Isolates Derived from Wild Boars and Domestic Pigs.</title>
        <authorList>
            <person name="Moravkova M."/>
            <person name="Kostovova I."/>
            <person name="Kavanova K."/>
            <person name="Pechar R."/>
            <person name="Stanek S."/>
            <person name="Brychta A."/>
            <person name="Zeman M."/>
            <person name="Kubasova T."/>
        </authorList>
    </citation>
    <scope>NUCLEOTIDE SEQUENCE</scope>
    <source>
        <strain evidence="1">M490A</strain>
    </source>
</reference>
<name>A0A9X3W6T9_LACAM</name>
<accession>A0A9X3W6T9</accession>
<sequence>MSSYNNSIKFPLDIEDSNIIFEDYFYRIEHGIKQKIYQAVLIQPACPYCGSV</sequence>
<dbReference type="Proteomes" id="UP001141981">
    <property type="component" value="Unassembled WGS sequence"/>
</dbReference>
<proteinExistence type="predicted"/>
<organism evidence="1 2">
    <name type="scientific">Lactobacillus amylovorus</name>
    <dbReference type="NCBI Taxonomy" id="1604"/>
    <lineage>
        <taxon>Bacteria</taxon>
        <taxon>Bacillati</taxon>
        <taxon>Bacillota</taxon>
        <taxon>Bacilli</taxon>
        <taxon>Lactobacillales</taxon>
        <taxon>Lactobacillaceae</taxon>
        <taxon>Lactobacillus</taxon>
    </lineage>
</organism>
<protein>
    <submittedName>
        <fullName evidence="1">ISL3 family transposase</fullName>
    </submittedName>
</protein>
<dbReference type="EMBL" id="JAOTGY010000028">
    <property type="protein sequence ID" value="MDB6258937.1"/>
    <property type="molecule type" value="Genomic_DNA"/>
</dbReference>
<evidence type="ECO:0000313" key="1">
    <source>
        <dbReference type="EMBL" id="MDB6258937.1"/>
    </source>
</evidence>
<comment type="caution">
    <text evidence="1">The sequence shown here is derived from an EMBL/GenBank/DDBJ whole genome shotgun (WGS) entry which is preliminary data.</text>
</comment>
<evidence type="ECO:0000313" key="2">
    <source>
        <dbReference type="Proteomes" id="UP001141981"/>
    </source>
</evidence>
<dbReference type="AlphaFoldDB" id="A0A9X3W6T9"/>
<gene>
    <name evidence="1" type="ORF">ODU72_09770</name>
</gene>